<name>A0A1F7YVB8_9BACT</name>
<dbReference type="Proteomes" id="UP000178870">
    <property type="component" value="Unassembled WGS sequence"/>
</dbReference>
<evidence type="ECO:0000313" key="1">
    <source>
        <dbReference type="EMBL" id="OGM31154.1"/>
    </source>
</evidence>
<dbReference type="EMBL" id="MGGP01000029">
    <property type="protein sequence ID" value="OGM31154.1"/>
    <property type="molecule type" value="Genomic_DNA"/>
</dbReference>
<comment type="caution">
    <text evidence="1">The sequence shown here is derived from an EMBL/GenBank/DDBJ whole genome shotgun (WGS) entry which is preliminary data.</text>
</comment>
<gene>
    <name evidence="1" type="ORF">A2803_01615</name>
</gene>
<sequence>MFTKRKVFLVVAGGGQAAEQHFEDTIRRKRTLGEVRNYLPSEEIKKLEDIYHSAEFIVWGAVPGPQNEGRWEKMDAGDIVLIYNKGYIKFIGEVAAKVRNQELSRYFWRENETGSTWELMYFIVNEEEVNVPIEKLNPFLGYQLHFRPQGFLMVNQKAVDNFSRSYGDVLGVLKTLEKGEELMRVPSRAELFSSEIDEQLEKRPTEHDEIQWRLIRLGQLAKCDIWIPRNDQSKQFEGIRFRDHVLSQIHETLDVPPSIKNIDVVWKFGPYSIKSAFEIENSTSVYSGILRLSDLRAENPNSNYPLFIIAAEERRRKVFNELKRPTFSGACLRLNEVINFIGYKKIRDIDESYKNSKDFDPQVLFAAGERPENQ</sequence>
<organism evidence="1 2">
    <name type="scientific">Candidatus Woesebacteria bacterium RIFCSPHIGHO2_01_FULL_44_21</name>
    <dbReference type="NCBI Taxonomy" id="1802503"/>
    <lineage>
        <taxon>Bacteria</taxon>
        <taxon>Candidatus Woeseibacteriota</taxon>
    </lineage>
</organism>
<dbReference type="AlphaFoldDB" id="A0A1F7YVB8"/>
<proteinExistence type="predicted"/>
<evidence type="ECO:0008006" key="3">
    <source>
        <dbReference type="Google" id="ProtNLM"/>
    </source>
</evidence>
<protein>
    <recommendedName>
        <fullName evidence="3">EVE domain-containing protein</fullName>
    </recommendedName>
</protein>
<accession>A0A1F7YVB8</accession>
<evidence type="ECO:0000313" key="2">
    <source>
        <dbReference type="Proteomes" id="UP000178870"/>
    </source>
</evidence>
<reference evidence="1 2" key="1">
    <citation type="journal article" date="2016" name="Nat. Commun.">
        <title>Thousands of microbial genomes shed light on interconnected biogeochemical processes in an aquifer system.</title>
        <authorList>
            <person name="Anantharaman K."/>
            <person name="Brown C.T."/>
            <person name="Hug L.A."/>
            <person name="Sharon I."/>
            <person name="Castelle C.J."/>
            <person name="Probst A.J."/>
            <person name="Thomas B.C."/>
            <person name="Singh A."/>
            <person name="Wilkins M.J."/>
            <person name="Karaoz U."/>
            <person name="Brodie E.L."/>
            <person name="Williams K.H."/>
            <person name="Hubbard S.S."/>
            <person name="Banfield J.F."/>
        </authorList>
    </citation>
    <scope>NUCLEOTIDE SEQUENCE [LARGE SCALE GENOMIC DNA]</scope>
</reference>